<sequence>MKTMKITRRRLKASTLVEVLIAMVILLSVFAVGMMIFANLTSSTQSRESKTIQAQMQDILFQYRQDEDIPPTQTIGSVVYYLEEEPLTAYPDLTKVTVYAERLADHAVVDSLIEIQLRLPHLRTSGSQ</sequence>
<dbReference type="Proteomes" id="UP000309872">
    <property type="component" value="Unassembled WGS sequence"/>
</dbReference>
<evidence type="ECO:0000313" key="2">
    <source>
        <dbReference type="EMBL" id="TJY66443.1"/>
    </source>
</evidence>
<organism evidence="2 3">
    <name type="scientific">Sphingobacterium alkalisoli</name>
    <dbReference type="NCBI Taxonomy" id="1874115"/>
    <lineage>
        <taxon>Bacteria</taxon>
        <taxon>Pseudomonadati</taxon>
        <taxon>Bacteroidota</taxon>
        <taxon>Sphingobacteriia</taxon>
        <taxon>Sphingobacteriales</taxon>
        <taxon>Sphingobacteriaceae</taxon>
        <taxon>Sphingobacterium</taxon>
    </lineage>
</organism>
<gene>
    <name evidence="2" type="ORF">FAZ19_05845</name>
</gene>
<keyword evidence="1" id="KW-1133">Transmembrane helix</keyword>
<protein>
    <recommendedName>
        <fullName evidence="4">Type II secretion system protein</fullName>
    </recommendedName>
</protein>
<dbReference type="RefSeq" id="WP_136819794.1">
    <property type="nucleotide sequence ID" value="NZ_BMJX01000002.1"/>
</dbReference>
<keyword evidence="1" id="KW-0472">Membrane</keyword>
<evidence type="ECO:0000256" key="1">
    <source>
        <dbReference type="SAM" id="Phobius"/>
    </source>
</evidence>
<comment type="caution">
    <text evidence="2">The sequence shown here is derived from an EMBL/GenBank/DDBJ whole genome shotgun (WGS) entry which is preliminary data.</text>
</comment>
<dbReference type="InterPro" id="IPR045584">
    <property type="entry name" value="Pilin-like"/>
</dbReference>
<evidence type="ECO:0008006" key="4">
    <source>
        <dbReference type="Google" id="ProtNLM"/>
    </source>
</evidence>
<dbReference type="AlphaFoldDB" id="A0A4U0H428"/>
<dbReference type="OrthoDB" id="708959at2"/>
<name>A0A4U0H428_9SPHI</name>
<keyword evidence="3" id="KW-1185">Reference proteome</keyword>
<dbReference type="EMBL" id="SUKA01000002">
    <property type="protein sequence ID" value="TJY66443.1"/>
    <property type="molecule type" value="Genomic_DNA"/>
</dbReference>
<keyword evidence="1" id="KW-0812">Transmembrane</keyword>
<evidence type="ECO:0000313" key="3">
    <source>
        <dbReference type="Proteomes" id="UP000309872"/>
    </source>
</evidence>
<dbReference type="SUPFAM" id="SSF54523">
    <property type="entry name" value="Pili subunits"/>
    <property type="match status" value="1"/>
</dbReference>
<accession>A0A4U0H428</accession>
<reference evidence="2 3" key="1">
    <citation type="submission" date="2019-04" db="EMBL/GenBank/DDBJ databases">
        <title>Sphingobacterium olei sp. nov., isolated from oil-contaminated soil.</title>
        <authorList>
            <person name="Liu B."/>
        </authorList>
    </citation>
    <scope>NUCLEOTIDE SEQUENCE [LARGE SCALE GENOMIC DNA]</scope>
    <source>
        <strain evidence="2 3">Y3L14</strain>
    </source>
</reference>
<feature type="transmembrane region" description="Helical" evidence="1">
    <location>
        <begin position="20"/>
        <end position="40"/>
    </location>
</feature>
<proteinExistence type="predicted"/>